<evidence type="ECO:0000313" key="5">
    <source>
        <dbReference type="Proteomes" id="UP000014760"/>
    </source>
</evidence>
<dbReference type="SMART" id="SM00173">
    <property type="entry name" value="RAS"/>
    <property type="match status" value="1"/>
</dbReference>
<dbReference type="PROSITE" id="PS51419">
    <property type="entry name" value="RAB"/>
    <property type="match status" value="1"/>
</dbReference>
<dbReference type="GO" id="GO:0003924">
    <property type="term" value="F:GTPase activity"/>
    <property type="evidence" value="ECO:0007669"/>
    <property type="project" value="InterPro"/>
</dbReference>
<gene>
    <name evidence="3" type="ORF">CAPTEDRAFT_6450</name>
</gene>
<keyword evidence="2" id="KW-0547">Nucleotide-binding</keyword>
<dbReference type="PANTHER" id="PTHR47978">
    <property type="match status" value="1"/>
</dbReference>
<organism evidence="3">
    <name type="scientific">Capitella teleta</name>
    <name type="common">Polychaete worm</name>
    <dbReference type="NCBI Taxonomy" id="283909"/>
    <lineage>
        <taxon>Eukaryota</taxon>
        <taxon>Metazoa</taxon>
        <taxon>Spiralia</taxon>
        <taxon>Lophotrochozoa</taxon>
        <taxon>Annelida</taxon>
        <taxon>Polychaeta</taxon>
        <taxon>Sedentaria</taxon>
        <taxon>Scolecida</taxon>
        <taxon>Capitellidae</taxon>
        <taxon>Capitella</taxon>
    </lineage>
</organism>
<dbReference type="HOGENOM" id="CLU_041217_10_2_1"/>
<dbReference type="SMART" id="SM00175">
    <property type="entry name" value="RAB"/>
    <property type="match status" value="1"/>
</dbReference>
<evidence type="ECO:0000256" key="2">
    <source>
        <dbReference type="ARBA" id="ARBA00022741"/>
    </source>
</evidence>
<dbReference type="OMA" id="SESHRTC"/>
<dbReference type="Proteomes" id="UP000014760">
    <property type="component" value="Unassembled WGS sequence"/>
</dbReference>
<dbReference type="SMART" id="SM00174">
    <property type="entry name" value="RHO"/>
    <property type="match status" value="1"/>
</dbReference>
<accession>R7U982</accession>
<proteinExistence type="inferred from homology"/>
<evidence type="ECO:0000313" key="3">
    <source>
        <dbReference type="EMBL" id="ELT99690.1"/>
    </source>
</evidence>
<name>R7U982_CAPTE</name>
<dbReference type="EnsemblMetazoa" id="CapteT6450">
    <property type="protein sequence ID" value="CapteP6450"/>
    <property type="gene ID" value="CapteG6450"/>
</dbReference>
<comment type="similarity">
    <text evidence="1">Belongs to the small GTPase superfamily. Rab family.</text>
</comment>
<dbReference type="InterPro" id="IPR001806">
    <property type="entry name" value="Small_GTPase"/>
</dbReference>
<dbReference type="FunFam" id="3.40.50.300:FF:000808">
    <property type="entry name" value="Small GTP-binding protein, putative"/>
    <property type="match status" value="1"/>
</dbReference>
<dbReference type="NCBIfam" id="TIGR00231">
    <property type="entry name" value="small_GTP"/>
    <property type="match status" value="1"/>
</dbReference>
<dbReference type="SUPFAM" id="SSF52540">
    <property type="entry name" value="P-loop containing nucleoside triphosphate hydrolases"/>
    <property type="match status" value="1"/>
</dbReference>
<protein>
    <submittedName>
        <fullName evidence="3 4">Uncharacterized protein</fullName>
    </submittedName>
</protein>
<dbReference type="Pfam" id="PF00071">
    <property type="entry name" value="Ras"/>
    <property type="match status" value="1"/>
</dbReference>
<dbReference type="AlphaFoldDB" id="R7U982"/>
<keyword evidence="5" id="KW-1185">Reference proteome</keyword>
<reference evidence="4" key="3">
    <citation type="submission" date="2015-06" db="UniProtKB">
        <authorList>
            <consortium name="EnsemblMetazoa"/>
        </authorList>
    </citation>
    <scope>IDENTIFICATION</scope>
</reference>
<dbReference type="PROSITE" id="PS51421">
    <property type="entry name" value="RAS"/>
    <property type="match status" value="1"/>
</dbReference>
<dbReference type="EMBL" id="KB306612">
    <property type="protein sequence ID" value="ELT99690.1"/>
    <property type="molecule type" value="Genomic_DNA"/>
</dbReference>
<sequence>MSVHEVKLCLLGDSGVGKSSIVHRFVYDSFRPAMTSTIGAAFLTKTVIVDGTTYKYQIWDTAGQEKYRALAPMYYRGAAAAIIVYDITQESSFRATKSWITELQKHASPNIVLAIAGNKLDLDDLRDVQYSTALSYADKQGTVFVETSAKSAANIPALFMEISEATHQN</sequence>
<dbReference type="PRINTS" id="PR00449">
    <property type="entry name" value="RASTRNSFRMNG"/>
</dbReference>
<dbReference type="InterPro" id="IPR005225">
    <property type="entry name" value="Small_GTP-bd"/>
</dbReference>
<reference evidence="3 5" key="2">
    <citation type="journal article" date="2013" name="Nature">
        <title>Insights into bilaterian evolution from three spiralian genomes.</title>
        <authorList>
            <person name="Simakov O."/>
            <person name="Marletaz F."/>
            <person name="Cho S.J."/>
            <person name="Edsinger-Gonzales E."/>
            <person name="Havlak P."/>
            <person name="Hellsten U."/>
            <person name="Kuo D.H."/>
            <person name="Larsson T."/>
            <person name="Lv J."/>
            <person name="Arendt D."/>
            <person name="Savage R."/>
            <person name="Osoegawa K."/>
            <person name="de Jong P."/>
            <person name="Grimwood J."/>
            <person name="Chapman J.A."/>
            <person name="Shapiro H."/>
            <person name="Aerts A."/>
            <person name="Otillar R.P."/>
            <person name="Terry A.Y."/>
            <person name="Boore J.L."/>
            <person name="Grigoriev I.V."/>
            <person name="Lindberg D.R."/>
            <person name="Seaver E.C."/>
            <person name="Weisblat D.A."/>
            <person name="Putnam N.H."/>
            <person name="Rokhsar D.S."/>
        </authorList>
    </citation>
    <scope>NUCLEOTIDE SEQUENCE</scope>
    <source>
        <strain evidence="3 5">I ESC-2004</strain>
    </source>
</reference>
<evidence type="ECO:0000256" key="1">
    <source>
        <dbReference type="ARBA" id="ARBA00006270"/>
    </source>
</evidence>
<evidence type="ECO:0000313" key="4">
    <source>
        <dbReference type="EnsemblMetazoa" id="CapteP6450"/>
    </source>
</evidence>
<dbReference type="OrthoDB" id="63533at2759"/>
<dbReference type="STRING" id="283909.R7U982"/>
<dbReference type="Gene3D" id="3.40.50.300">
    <property type="entry name" value="P-loop containing nucleotide triphosphate hydrolases"/>
    <property type="match status" value="1"/>
</dbReference>
<reference evidence="5" key="1">
    <citation type="submission" date="2012-12" db="EMBL/GenBank/DDBJ databases">
        <authorList>
            <person name="Hellsten U."/>
            <person name="Grimwood J."/>
            <person name="Chapman J.A."/>
            <person name="Shapiro H."/>
            <person name="Aerts A."/>
            <person name="Otillar R.P."/>
            <person name="Terry A.Y."/>
            <person name="Boore J.L."/>
            <person name="Simakov O."/>
            <person name="Marletaz F."/>
            <person name="Cho S.-J."/>
            <person name="Edsinger-Gonzales E."/>
            <person name="Havlak P."/>
            <person name="Kuo D.-H."/>
            <person name="Larsson T."/>
            <person name="Lv J."/>
            <person name="Arendt D."/>
            <person name="Savage R."/>
            <person name="Osoegawa K."/>
            <person name="de Jong P."/>
            <person name="Lindberg D.R."/>
            <person name="Seaver E.C."/>
            <person name="Weisblat D.A."/>
            <person name="Putnam N.H."/>
            <person name="Grigoriev I.V."/>
            <person name="Rokhsar D.S."/>
        </authorList>
    </citation>
    <scope>NUCLEOTIDE SEQUENCE</scope>
    <source>
        <strain evidence="5">I ESC-2004</strain>
    </source>
</reference>
<dbReference type="GO" id="GO:0005525">
    <property type="term" value="F:GTP binding"/>
    <property type="evidence" value="ECO:0007669"/>
    <property type="project" value="InterPro"/>
</dbReference>
<dbReference type="InterPro" id="IPR027417">
    <property type="entry name" value="P-loop_NTPase"/>
</dbReference>
<dbReference type="EMBL" id="AMQN01009921">
    <property type="status" value="NOT_ANNOTATED_CDS"/>
    <property type="molecule type" value="Genomic_DNA"/>
</dbReference>
<dbReference type="CDD" id="cd01860">
    <property type="entry name" value="Rab5_related"/>
    <property type="match status" value="1"/>
</dbReference>